<evidence type="ECO:0000313" key="1">
    <source>
        <dbReference type="EMBL" id="RXE55062.1"/>
    </source>
</evidence>
<accession>A0A498GWB0</accession>
<reference evidence="1 2" key="1">
    <citation type="journal article" date="2015" name="Int. J. Syst. Evol. Microbiol.">
        <title>Methanoculleus taiwanensis sp. nov., a methanogen isolated from deep marine sediment at the deformation front area near Taiwan.</title>
        <authorList>
            <person name="Weng C.Y."/>
            <person name="Chen S.C."/>
            <person name="Lai M.C."/>
            <person name="Wu S.Y."/>
            <person name="Lin S."/>
            <person name="Yang T.F."/>
            <person name="Chen P.C."/>
        </authorList>
    </citation>
    <scope>NUCLEOTIDE SEQUENCE [LARGE SCALE GENOMIC DNA]</scope>
    <source>
        <strain evidence="1 2">CYW4</strain>
    </source>
</reference>
<proteinExistence type="predicted"/>
<dbReference type="AlphaFoldDB" id="A0A498GWB0"/>
<organism evidence="1 2">
    <name type="scientific">Methanoculleus taiwanensis</name>
    <dbReference type="NCBI Taxonomy" id="1550565"/>
    <lineage>
        <taxon>Archaea</taxon>
        <taxon>Methanobacteriati</taxon>
        <taxon>Methanobacteriota</taxon>
        <taxon>Stenosarchaea group</taxon>
        <taxon>Methanomicrobia</taxon>
        <taxon>Methanomicrobiales</taxon>
        <taxon>Methanomicrobiaceae</taxon>
        <taxon>Methanoculleus</taxon>
    </lineage>
</organism>
<protein>
    <submittedName>
        <fullName evidence="1">Uncharacterized protein</fullName>
    </submittedName>
</protein>
<name>A0A498GWB0_9EURY</name>
<gene>
    <name evidence="1" type="ORF">ABH15_13440</name>
</gene>
<evidence type="ECO:0000313" key="2">
    <source>
        <dbReference type="Proteomes" id="UP000290932"/>
    </source>
</evidence>
<dbReference type="RefSeq" id="WP_128695132.1">
    <property type="nucleotide sequence ID" value="NZ_LHQS01000008.1"/>
</dbReference>
<sequence>MAFARRMVKDYVQKYYPALQTAAEADLRACCAADAKMARESGSVSGEGGVVGFSGVNFE</sequence>
<dbReference type="Proteomes" id="UP000290932">
    <property type="component" value="Unassembled WGS sequence"/>
</dbReference>
<dbReference type="EMBL" id="LHQS01000008">
    <property type="protein sequence ID" value="RXE55062.1"/>
    <property type="molecule type" value="Genomic_DNA"/>
</dbReference>
<comment type="caution">
    <text evidence="1">The sequence shown here is derived from an EMBL/GenBank/DDBJ whole genome shotgun (WGS) entry which is preliminary data.</text>
</comment>
<keyword evidence="2" id="KW-1185">Reference proteome</keyword>